<dbReference type="PANTHER" id="PTHR31339">
    <property type="entry name" value="PECTIN LYASE-RELATED"/>
    <property type="match status" value="1"/>
</dbReference>
<evidence type="ECO:0000313" key="5">
    <source>
        <dbReference type="Proteomes" id="UP000192610"/>
    </source>
</evidence>
<evidence type="ECO:0000259" key="2">
    <source>
        <dbReference type="PROSITE" id="PS50022"/>
    </source>
</evidence>
<dbReference type="Pfam" id="PF18962">
    <property type="entry name" value="Por_Secre_tail"/>
    <property type="match status" value="1"/>
</dbReference>
<dbReference type="InterPro" id="IPR006584">
    <property type="entry name" value="Cellulose-bd_IV"/>
</dbReference>
<dbReference type="InterPro" id="IPR051801">
    <property type="entry name" value="GH28_Enzymes"/>
</dbReference>
<evidence type="ECO:0000259" key="3">
    <source>
        <dbReference type="PROSITE" id="PS51175"/>
    </source>
</evidence>
<dbReference type="GO" id="GO:0030246">
    <property type="term" value="F:carbohydrate binding"/>
    <property type="evidence" value="ECO:0007669"/>
    <property type="project" value="InterPro"/>
</dbReference>
<feature type="domain" description="F5/8 type C" evidence="2">
    <location>
        <begin position="867"/>
        <end position="1007"/>
    </location>
</feature>
<name>A0A1V9EUD7_9BACT</name>
<dbReference type="Pfam" id="PF03422">
    <property type="entry name" value="CBM_6"/>
    <property type="match status" value="1"/>
</dbReference>
<dbReference type="InterPro" id="IPR000421">
    <property type="entry name" value="FA58C"/>
</dbReference>
<dbReference type="InterPro" id="IPR011050">
    <property type="entry name" value="Pectin_lyase_fold/virulence"/>
</dbReference>
<keyword evidence="1" id="KW-0732">Signal</keyword>
<dbReference type="NCBIfam" id="TIGR04183">
    <property type="entry name" value="Por_Secre_tail"/>
    <property type="match status" value="1"/>
</dbReference>
<dbReference type="PROSITE" id="PS51175">
    <property type="entry name" value="CBM6"/>
    <property type="match status" value="1"/>
</dbReference>
<dbReference type="SMART" id="SM00606">
    <property type="entry name" value="CBD_IV"/>
    <property type="match status" value="1"/>
</dbReference>
<keyword evidence="5" id="KW-1185">Reference proteome</keyword>
<dbReference type="SUPFAM" id="SSF51126">
    <property type="entry name" value="Pectin lyase-like"/>
    <property type="match status" value="2"/>
</dbReference>
<dbReference type="Pfam" id="PF00754">
    <property type="entry name" value="F5_F8_type_C"/>
    <property type="match status" value="1"/>
</dbReference>
<dbReference type="Pfam" id="PF12708">
    <property type="entry name" value="Pect-lyase_RHGA_epim"/>
    <property type="match status" value="2"/>
</dbReference>
<dbReference type="RefSeq" id="WP_081200099.1">
    <property type="nucleotide sequence ID" value="NZ_FOCZ01000015.1"/>
</dbReference>
<dbReference type="Gene3D" id="2.160.20.10">
    <property type="entry name" value="Single-stranded right-handed beta-helix, Pectin lyase-like"/>
    <property type="match status" value="2"/>
</dbReference>
<dbReference type="Proteomes" id="UP000192610">
    <property type="component" value="Unassembled WGS sequence"/>
</dbReference>
<organism evidence="4 5">
    <name type="scientific">Niastella yeongjuensis</name>
    <dbReference type="NCBI Taxonomy" id="354355"/>
    <lineage>
        <taxon>Bacteria</taxon>
        <taxon>Pseudomonadati</taxon>
        <taxon>Bacteroidota</taxon>
        <taxon>Chitinophagia</taxon>
        <taxon>Chitinophagales</taxon>
        <taxon>Chitinophagaceae</taxon>
        <taxon>Niastella</taxon>
    </lineage>
</organism>
<protein>
    <submittedName>
        <fullName evidence="4">Carbohydrate-binding protein</fullName>
    </submittedName>
</protein>
<dbReference type="Gene3D" id="2.60.120.260">
    <property type="entry name" value="Galactose-binding domain-like"/>
    <property type="match status" value="2"/>
</dbReference>
<dbReference type="CDD" id="cd04080">
    <property type="entry name" value="CBM6_cellulase-like"/>
    <property type="match status" value="1"/>
</dbReference>
<sequence length="1259" mass="134665">MKNNQAHAQRGITLSLLALILMCSFPAFSQKWRLITPSYPTTDAPVIGISVADSGATGDGVTDVTNIFQRSLNTLSKAGGGTLFVPKGKYVIKGNLTIPKGITLRGEWQQPVKGQPLVGTILMAYAGRNNANAAAFITMQPSAQVQDLSIWYPEQLPDNIVPYPPAILFGQPNYFGNEFCNTKNLTLVNVYDGIVFSVANGGTCPVIWNIYGTPLHKGIQLDNIVDVGRVQYLDFSPVYWAGSGLANAPAAGSGFASWIYQNGAGIVMRRNDWTNTAFVNVEGYNVGFWVSESVANPGAFPNGSNYAMNFSNCNTAVQVDGLQTVGIMFSRVTVTGCASGFVLNPYSKRGAIQLHSCTIAATNNAISIDSTVTGSLLMQQSTVNGGKVNIAGGTFTASDCDFNNGSQKNVIGSRGRAILTSNRYSNGSNFQNNSYYVSSIDDTPLSLSKMPDVPTTIAAETHMPSRKVLYLATAAPYNAKADGVTDNTTAIQNALNQAGTDGGGIVFLPPGKYKVSGHLTVPTNVELKGANDVSSAPTGTGSILEAYADKGNPGGTPFLRLSAGSGIRGLVFNYPEQKGDLVPNFPQYPYTIQGLGSDVYIINIGIRASYNGVDLFTNKCDNHYIDYLAGHVFHTAVRVGGNSNGGRIYNLHFNTIYFANGSESKFGSWPNAPTRNGDSLVYAYNYNNVSWMELGDCQNETLYNDFVYGANYGLTLLSEGANASGISVGVSVDGARKAFAFNGIGTAGLPFINTQIVSLNDTANSYIVTNSGFTGTADFYSSDYWGNPDNGIQLKGGTINWQTANFESPGRVRWGNVQAGALNLHNSWLWGNNAILNANTESHLSARSSIIDSSNIHPAQVALWKNNLGNSWSVSTAGALDRKGWTATASATNGDARYALDSNATTRWATNGSQVPGQTFTVDMKTTNTINRIVLDASQSPNDDPAGYDVYVSTDNTNWTGPIASGVGSPGMTLILFPDAVGRYIRIVQTGSKGNYWSIHELYVWGKVNTIPVQAIAIPGKIEAEDFDKGGQGVAYNDADAVNSGGQYRTTEGVDIENCSEGGYDVGWTNANEWMKYTVNVTTAGVYTIQARVASPGNGSQFYIELNGVNISGTITIPNTTDWQKYQTVTVTTPSLQAGVQTLRIVELTGGFNLNYVTFVRPGARMIAVNQPLPMQTVVFPNPVTGKQINVQMINQATGNYQIQLFNHLGQSVYSTKVSVTNGNQLIPITPDHKLPAGNYILELSVHNGKPITSKLVVQ</sequence>
<dbReference type="InterPro" id="IPR012334">
    <property type="entry name" value="Pectin_lyas_fold"/>
</dbReference>
<gene>
    <name evidence="4" type="ORF">A4H97_28165</name>
</gene>
<dbReference type="InterPro" id="IPR005084">
    <property type="entry name" value="CBM6"/>
</dbReference>
<dbReference type="SUPFAM" id="SSF49785">
    <property type="entry name" value="Galactose-binding domain-like"/>
    <property type="match status" value="2"/>
</dbReference>
<dbReference type="OrthoDB" id="9795222at2"/>
<reference evidence="5" key="1">
    <citation type="submission" date="2016-04" db="EMBL/GenBank/DDBJ databases">
        <authorList>
            <person name="Chen L."/>
            <person name="Zhuang W."/>
            <person name="Wang G."/>
        </authorList>
    </citation>
    <scope>NUCLEOTIDE SEQUENCE [LARGE SCALE GENOMIC DNA]</scope>
    <source>
        <strain evidence="5">17621</strain>
    </source>
</reference>
<evidence type="ECO:0000256" key="1">
    <source>
        <dbReference type="ARBA" id="ARBA00022729"/>
    </source>
</evidence>
<dbReference type="AlphaFoldDB" id="A0A1V9EUD7"/>
<dbReference type="InterPro" id="IPR024535">
    <property type="entry name" value="RHGA/B-epi-like_pectate_lyase"/>
</dbReference>
<dbReference type="EMBL" id="LVXG01000013">
    <property type="protein sequence ID" value="OQP49768.1"/>
    <property type="molecule type" value="Genomic_DNA"/>
</dbReference>
<dbReference type="InterPro" id="IPR008979">
    <property type="entry name" value="Galactose-bd-like_sf"/>
</dbReference>
<comment type="caution">
    <text evidence="4">The sequence shown here is derived from an EMBL/GenBank/DDBJ whole genome shotgun (WGS) entry which is preliminary data.</text>
</comment>
<proteinExistence type="predicted"/>
<dbReference type="STRING" id="354355.SAMN05660816_05802"/>
<dbReference type="PROSITE" id="PS50022">
    <property type="entry name" value="FA58C_3"/>
    <property type="match status" value="1"/>
</dbReference>
<accession>A0A1V9EUD7</accession>
<evidence type="ECO:0000313" key="4">
    <source>
        <dbReference type="EMBL" id="OQP49768.1"/>
    </source>
</evidence>
<feature type="domain" description="CBM6" evidence="3">
    <location>
        <begin position="1020"/>
        <end position="1160"/>
    </location>
</feature>
<dbReference type="InterPro" id="IPR026444">
    <property type="entry name" value="Secre_tail"/>
</dbReference>